<evidence type="ECO:0000259" key="2">
    <source>
        <dbReference type="Pfam" id="PF13276"/>
    </source>
</evidence>
<accession>A0A853EQ99</accession>
<dbReference type="InterPro" id="IPR025948">
    <property type="entry name" value="HTH-like_dom"/>
</dbReference>
<dbReference type="Pfam" id="PF13276">
    <property type="entry name" value="HTH_21"/>
    <property type="match status" value="1"/>
</dbReference>
<evidence type="ECO:0000256" key="1">
    <source>
        <dbReference type="SAM" id="MobiDB-lite"/>
    </source>
</evidence>
<feature type="region of interest" description="Disordered" evidence="1">
    <location>
        <begin position="61"/>
        <end position="83"/>
    </location>
</feature>
<dbReference type="AlphaFoldDB" id="A0A853EQ99"/>
<protein>
    <submittedName>
        <fullName evidence="3">IS3 family transposase</fullName>
    </submittedName>
</protein>
<dbReference type="EMBL" id="JACBXV010000385">
    <property type="protein sequence ID" value="NYS70532.1"/>
    <property type="molecule type" value="Genomic_DNA"/>
</dbReference>
<feature type="non-terminal residue" evidence="3">
    <location>
        <position position="115"/>
    </location>
</feature>
<sequence length="115" mass="12703">MRAQGFNQALGSRKTWRLLNAQQGHDPVARCTVERRMRALGISGIGPGRKIRTTRPAACAAMPPDLLGRDSRPRRPRPALGGGLHLRPHLVGVLLHRIRHGPVLPPHRGLVDQHH</sequence>
<name>A0A853EQ99_9ACTO</name>
<feature type="domain" description="HTH-like" evidence="2">
    <location>
        <begin position="7"/>
        <end position="49"/>
    </location>
</feature>
<evidence type="ECO:0000313" key="3">
    <source>
        <dbReference type="EMBL" id="NYS70532.1"/>
    </source>
</evidence>
<proteinExistence type="predicted"/>
<reference evidence="3 4" key="1">
    <citation type="submission" date="2020-07" db="EMBL/GenBank/DDBJ databases">
        <title>MOT database genomes.</title>
        <authorList>
            <person name="Joseph S."/>
            <person name="Aduse-Opoku J."/>
            <person name="Hashim A."/>
            <person name="Wade W."/>
            <person name="Curtis M."/>
        </authorList>
    </citation>
    <scope>NUCLEOTIDE SEQUENCE [LARGE SCALE GENOMIC DNA]</scope>
    <source>
        <strain evidence="3 4">WMus004</strain>
    </source>
</reference>
<gene>
    <name evidence="3" type="ORF">HZZ05_13660</name>
</gene>
<evidence type="ECO:0000313" key="4">
    <source>
        <dbReference type="Proteomes" id="UP000572528"/>
    </source>
</evidence>
<comment type="caution">
    <text evidence="3">The sequence shown here is derived from an EMBL/GenBank/DDBJ whole genome shotgun (WGS) entry which is preliminary data.</text>
</comment>
<organism evidence="3 4">
    <name type="scientific">Actinomyces bowdenii</name>
    <dbReference type="NCBI Taxonomy" id="131109"/>
    <lineage>
        <taxon>Bacteria</taxon>
        <taxon>Bacillati</taxon>
        <taxon>Actinomycetota</taxon>
        <taxon>Actinomycetes</taxon>
        <taxon>Actinomycetales</taxon>
        <taxon>Actinomycetaceae</taxon>
        <taxon>Actinomyces</taxon>
    </lineage>
</organism>
<dbReference type="Proteomes" id="UP000572528">
    <property type="component" value="Unassembled WGS sequence"/>
</dbReference>